<dbReference type="EMBL" id="JACSNQ010000007">
    <property type="protein sequence ID" value="MBM6774853.1"/>
    <property type="molecule type" value="Genomic_DNA"/>
</dbReference>
<protein>
    <recommendedName>
        <fullName evidence="3">Sulfatase N-terminal domain-containing protein</fullName>
    </recommendedName>
</protein>
<dbReference type="Proteomes" id="UP000712527">
    <property type="component" value="Unassembled WGS sequence"/>
</dbReference>
<reference evidence="1 2" key="1">
    <citation type="journal article" date="2021" name="Sci. Rep.">
        <title>The distribution of antibiotic resistance genes in chicken gut microbiota commensals.</title>
        <authorList>
            <person name="Juricova H."/>
            <person name="Matiasovicova J."/>
            <person name="Kubasova T."/>
            <person name="Cejkova D."/>
            <person name="Rychlik I."/>
        </authorList>
    </citation>
    <scope>NUCLEOTIDE SEQUENCE [LARGE SCALE GENOMIC DNA]</scope>
    <source>
        <strain evidence="1 2">An794</strain>
    </source>
</reference>
<keyword evidence="2" id="KW-1185">Reference proteome</keyword>
<organism evidence="1 2">
    <name type="scientific">Olsenella profusa</name>
    <dbReference type="NCBI Taxonomy" id="138595"/>
    <lineage>
        <taxon>Bacteria</taxon>
        <taxon>Bacillati</taxon>
        <taxon>Actinomycetota</taxon>
        <taxon>Coriobacteriia</taxon>
        <taxon>Coriobacteriales</taxon>
        <taxon>Atopobiaceae</taxon>
        <taxon>Olsenella</taxon>
    </lineage>
</organism>
<evidence type="ECO:0008006" key="3">
    <source>
        <dbReference type="Google" id="ProtNLM"/>
    </source>
</evidence>
<evidence type="ECO:0000313" key="1">
    <source>
        <dbReference type="EMBL" id="MBM6774853.1"/>
    </source>
</evidence>
<evidence type="ECO:0000313" key="2">
    <source>
        <dbReference type="Proteomes" id="UP000712527"/>
    </source>
</evidence>
<gene>
    <name evidence="1" type="ORF">H9X80_04765</name>
</gene>
<comment type="caution">
    <text evidence="1">The sequence shown here is derived from an EMBL/GenBank/DDBJ whole genome shotgun (WGS) entry which is preliminary data.</text>
</comment>
<name>A0ABS2F1Z8_9ACTN</name>
<proteinExistence type="predicted"/>
<accession>A0ABS2F1Z8</accession>
<sequence>MAALRGLDRPVAVLFLGDHQSYVGQWVNDAVFAGEAEPDHTRRIYETTYLLWANYDVAGSDQVSEQVRASASNVVALALHALGAPLTDLQKAQVVAYGDASAMSLMGVRDASGTWFDLGDEEALPAGYRDLEQITYLEFGEKV</sequence>